<dbReference type="InterPro" id="IPR019442">
    <property type="entry name" value="THADA/TRM732_DUF2428"/>
</dbReference>
<proteinExistence type="inferred from homology"/>
<dbReference type="KEGG" id="spar:SPRG_12660"/>
<comment type="similarity">
    <text evidence="1">Belongs to the THADA family.</text>
</comment>
<dbReference type="SUPFAM" id="SSF48371">
    <property type="entry name" value="ARM repeat"/>
    <property type="match status" value="1"/>
</dbReference>
<dbReference type="InterPro" id="IPR056842">
    <property type="entry name" value="THADA-like_TPR_C"/>
</dbReference>
<dbReference type="GO" id="GO:0030488">
    <property type="term" value="P:tRNA methylation"/>
    <property type="evidence" value="ECO:0007669"/>
    <property type="project" value="TreeGrafter"/>
</dbReference>
<dbReference type="Pfam" id="PF10350">
    <property type="entry name" value="DUF2428"/>
    <property type="match status" value="1"/>
</dbReference>
<protein>
    <submittedName>
        <fullName evidence="6">Uncharacterized protein</fullName>
    </submittedName>
</protein>
<evidence type="ECO:0000259" key="5">
    <source>
        <dbReference type="Pfam" id="PF25151"/>
    </source>
</evidence>
<dbReference type="RefSeq" id="XP_012207102.1">
    <property type="nucleotide sequence ID" value="XM_012351712.1"/>
</dbReference>
<feature type="region of interest" description="Disordered" evidence="3">
    <location>
        <begin position="645"/>
        <end position="670"/>
    </location>
</feature>
<reference evidence="6 7" key="1">
    <citation type="journal article" date="2013" name="PLoS Genet.">
        <title>Distinctive expansion of potential virulence genes in the genome of the oomycete fish pathogen Saprolegnia parasitica.</title>
        <authorList>
            <person name="Jiang R.H."/>
            <person name="de Bruijn I."/>
            <person name="Haas B.J."/>
            <person name="Belmonte R."/>
            <person name="Lobach L."/>
            <person name="Christie J."/>
            <person name="van den Ackerveken G."/>
            <person name="Bottin A."/>
            <person name="Bulone V."/>
            <person name="Diaz-Moreno S.M."/>
            <person name="Dumas B."/>
            <person name="Fan L."/>
            <person name="Gaulin E."/>
            <person name="Govers F."/>
            <person name="Grenville-Briggs L.J."/>
            <person name="Horner N.R."/>
            <person name="Levin J.Z."/>
            <person name="Mammella M."/>
            <person name="Meijer H.J."/>
            <person name="Morris P."/>
            <person name="Nusbaum C."/>
            <person name="Oome S."/>
            <person name="Phillips A.J."/>
            <person name="van Rooyen D."/>
            <person name="Rzeszutek E."/>
            <person name="Saraiva M."/>
            <person name="Secombes C.J."/>
            <person name="Seidl M.F."/>
            <person name="Snel B."/>
            <person name="Stassen J.H."/>
            <person name="Sykes S."/>
            <person name="Tripathy S."/>
            <person name="van den Berg H."/>
            <person name="Vega-Arreguin J.C."/>
            <person name="Wawra S."/>
            <person name="Young S.K."/>
            <person name="Zeng Q."/>
            <person name="Dieguez-Uribeondo J."/>
            <person name="Russ C."/>
            <person name="Tyler B.M."/>
            <person name="van West P."/>
        </authorList>
    </citation>
    <scope>NUCLEOTIDE SEQUENCE [LARGE SCALE GENOMIC DNA]</scope>
    <source>
        <strain evidence="6 7">CBS 223.65</strain>
    </source>
</reference>
<dbReference type="Proteomes" id="UP000030745">
    <property type="component" value="Unassembled WGS sequence"/>
</dbReference>
<organism evidence="6 7">
    <name type="scientific">Saprolegnia parasitica (strain CBS 223.65)</name>
    <dbReference type="NCBI Taxonomy" id="695850"/>
    <lineage>
        <taxon>Eukaryota</taxon>
        <taxon>Sar</taxon>
        <taxon>Stramenopiles</taxon>
        <taxon>Oomycota</taxon>
        <taxon>Saprolegniomycetes</taxon>
        <taxon>Saprolegniales</taxon>
        <taxon>Saprolegniaceae</taxon>
        <taxon>Saprolegnia</taxon>
    </lineage>
</organism>
<evidence type="ECO:0000256" key="1">
    <source>
        <dbReference type="ARBA" id="ARBA00010409"/>
    </source>
</evidence>
<feature type="domain" description="tRNA (32-2'-O)-methyltransferase regulator THADA-like C-terminal TPR repeats region" evidence="5">
    <location>
        <begin position="1198"/>
        <end position="1346"/>
    </location>
</feature>
<evidence type="ECO:0000259" key="4">
    <source>
        <dbReference type="Pfam" id="PF10350"/>
    </source>
</evidence>
<dbReference type="InterPro" id="IPR051954">
    <property type="entry name" value="tRNA_methyltransferase_THADA"/>
</dbReference>
<dbReference type="PANTHER" id="PTHR14387:SF0">
    <property type="entry name" value="DUF2428 DOMAIN-CONTAINING PROTEIN"/>
    <property type="match status" value="1"/>
</dbReference>
<dbReference type="GeneID" id="24134602"/>
<dbReference type="Pfam" id="PF25151">
    <property type="entry name" value="TPR_Trm732_C"/>
    <property type="match status" value="1"/>
</dbReference>
<name>A0A067C5V2_SAPPC</name>
<dbReference type="STRING" id="695850.A0A067C5V2"/>
<feature type="domain" description="DUF2428" evidence="4">
    <location>
        <begin position="934"/>
        <end position="1196"/>
    </location>
</feature>
<sequence>MVRKKKKSLNTLVKANGLATADAPLPADIRSILLPSPTAVSLPTGANATLDLDLASLTHNLLHAPDSYAQLKALQLFRSHLKLVVAAAPAIRELDAAAQAHLWSFASTALRFAFRLYIAKPLRLMRKTILPILDALLSYDAAFPHLASPSLSDVLADEVESFLQVATATDAHATSDALDVVDQLLGLAECPHIAEMLWLLHPLGHPGLSSLLAFCATQLRVLSAPIGAYAATTTNDSNDDDDDVMQSSEVIHASERCQNLLKTLILLSSVQQKTATRVVLLSTTTTIGSPRSLHATLEAMVLQCVTVLNSPVVAKDLLTQVGLVTALLLKLHYNGNDFAGDMLAWVFPSSPSVVGWLPCLDLFAFTPVSRLALYRGLLNAIDDAAFQRPFQSSNVLQVAFDTVLRSCVGAPTLNTRLYAFQVLEMFLRRTIALAQRTHSDVLTPTSVLNVLDVVLLNWEHPSKRINQFMTPLFTHLVALLDLKASSDTKNKWSAILARVLAQPEESRSRYLATTVLLPKVTATGLLAAHDGFLASVLVAVANKDVSAAAAVFCPSRRRPPAHDDGCGGVGRHVGSLPCERTLVERRWQPPPRGHVCASDLDQDGRVQRAAAPCCSARAASVRHAALVDAGACQVRAQVGGVTADVDARRSPRRPRARGRRDSHGRVRHGVFEPQDDGAAFAVGPATRAALFIASAKSIAPSLRMKSIIGLKAMLLRIRDGMRKSCRREAATTDDVALQFPQWVADLVVACVYPGATPQRVTMGLEILQLYLQIFDGTPFLFPAVTKALFNALISSWDKVRALAYSILETFPSPLPGYDDAVNLQSLYRWALTLASSPRQRETDAGALFLRLLAKQSALLVQFGIVPSSKIVGASAQQAMVDHLVGTLASRLAVVRANADVSEPPLIHGLLLSIRFLLDDATVTLPTWQTTLASTFECLWESMQLALSVVGDATSGIGAASLDDTFDVANEVLTSEQLRAKAVDSRGHVALDEDDTDPDTEQRAVVGSWLAAREAGAAMDTLVRLALPLATVADDALLTSLHKAGATLLNALFELKHGGAVATVSVAFEGICRSLLHHSERHRHLGTWPAKWCDTLLARLEHAEQQFILRRSAGFASSFVALLRSEPRNAAATMLPKVLGVLLRLGSRVNAIDKSRVHALNILKLLAQDAVLAEDMAAHVPDMLRLAIDGFESTSWAVRNSSMMLFAAATQRAIGDKQVADGAATNGVSSTDVFSRCAGVDSFLAEHVGAMTPSALYPLLLLMSRLRPGDGSTTSVLPLSTFVPMVTACASQSHIFHRRIAAYALAAIVRTQDIADVVVSLLPSLSQWMPRRISHNAMHGTLLQLLSLVDRAADDTGKKLLSASAFASLLAPIVHACTALLPSALALKCMTTKGTFLQLVSRVLQHASDATLTQSMWDACLMLYKDEAPRHRSPGLDIVHQAVAAFVVDYVVAHPVHADVLRAGLRSSVFELRRSTTTACAAHHATATAPLTLVATLAAQVVVETHPPTLGRQLQLLVTLAPSSGDVWATVSPALPTLLKLSVHAVDATSKAAALQVLALLHANANGSAPPALAETLVGQIQVLSDELQPLVVRLAAARSLHLSTLLAQRSNVHVVVDGWLAALVLLQDDEACVREAIRATVAPLVTSVHAAPSDMMVLPYAVAYLAQTFGHVDRLQEAVGSYLTTYTALFPRLDECISASDGHAYNVLCDKIFEAESGNYFKEPELLVQLFAQHFVRTGKVRLPTLLSDLEACLVRWAAANALHQQAWVGGTTFFPDVFPLFHNAVVVAIAQVHATNEAHGALQAIAHKHSRLLCQALTALATGDDSLAPLLFLTPSWASQHQIVA</sequence>
<dbReference type="OMA" id="KHCENPI"/>
<dbReference type="OrthoDB" id="73997at2759"/>
<dbReference type="EMBL" id="KK583273">
    <property type="protein sequence ID" value="KDO22162.1"/>
    <property type="molecule type" value="Genomic_DNA"/>
</dbReference>
<dbReference type="GO" id="GO:0005829">
    <property type="term" value="C:cytosol"/>
    <property type="evidence" value="ECO:0007669"/>
    <property type="project" value="TreeGrafter"/>
</dbReference>
<keyword evidence="7" id="KW-1185">Reference proteome</keyword>
<accession>A0A067C5V2</accession>
<dbReference type="VEuPathDB" id="FungiDB:SPRG_12660"/>
<gene>
    <name evidence="6" type="ORF">SPRG_12660</name>
</gene>
<evidence type="ECO:0000256" key="2">
    <source>
        <dbReference type="ARBA" id="ARBA00022694"/>
    </source>
</evidence>
<evidence type="ECO:0000313" key="7">
    <source>
        <dbReference type="Proteomes" id="UP000030745"/>
    </source>
</evidence>
<dbReference type="InterPro" id="IPR016024">
    <property type="entry name" value="ARM-type_fold"/>
</dbReference>
<keyword evidence="2" id="KW-0819">tRNA processing</keyword>
<evidence type="ECO:0000313" key="6">
    <source>
        <dbReference type="EMBL" id="KDO22162.1"/>
    </source>
</evidence>
<dbReference type="PANTHER" id="PTHR14387">
    <property type="entry name" value="THADA/DEATH RECEPTOR INTERACTING PROTEIN"/>
    <property type="match status" value="1"/>
</dbReference>
<evidence type="ECO:0000256" key="3">
    <source>
        <dbReference type="SAM" id="MobiDB-lite"/>
    </source>
</evidence>